<comment type="caution">
    <text evidence="3">The sequence shown here is derived from an EMBL/GenBank/DDBJ whole genome shotgun (WGS) entry which is preliminary data.</text>
</comment>
<keyword evidence="2" id="KW-0472">Membrane</keyword>
<feature type="transmembrane region" description="Helical" evidence="2">
    <location>
        <begin position="35"/>
        <end position="59"/>
    </location>
</feature>
<evidence type="ECO:0000256" key="1">
    <source>
        <dbReference type="SAM" id="MobiDB-lite"/>
    </source>
</evidence>
<keyword evidence="2" id="KW-1133">Transmembrane helix</keyword>
<evidence type="ECO:0000313" key="4">
    <source>
        <dbReference type="Proteomes" id="UP001209540"/>
    </source>
</evidence>
<feature type="compositionally biased region" description="Low complexity" evidence="1">
    <location>
        <begin position="182"/>
        <end position="201"/>
    </location>
</feature>
<reference evidence="3" key="2">
    <citation type="submission" date="2023-02" db="EMBL/GenBank/DDBJ databases">
        <authorList>
            <consortium name="DOE Joint Genome Institute"/>
            <person name="Mondo S.J."/>
            <person name="Chang Y."/>
            <person name="Wang Y."/>
            <person name="Ahrendt S."/>
            <person name="Andreopoulos W."/>
            <person name="Barry K."/>
            <person name="Beard J."/>
            <person name="Benny G.L."/>
            <person name="Blankenship S."/>
            <person name="Bonito G."/>
            <person name="Cuomo C."/>
            <person name="Desiro A."/>
            <person name="Gervers K.A."/>
            <person name="Hundley H."/>
            <person name="Kuo A."/>
            <person name="LaButti K."/>
            <person name="Lang B.F."/>
            <person name="Lipzen A."/>
            <person name="O'Donnell K."/>
            <person name="Pangilinan J."/>
            <person name="Reynolds N."/>
            <person name="Sandor L."/>
            <person name="Smith M.W."/>
            <person name="Tsang A."/>
            <person name="Grigoriev I.V."/>
            <person name="Stajich J.E."/>
            <person name="Spatafora J.W."/>
        </authorList>
    </citation>
    <scope>NUCLEOTIDE SEQUENCE</scope>
    <source>
        <strain evidence="3">RSA 2281</strain>
    </source>
</reference>
<feature type="compositionally biased region" description="Pro residues" evidence="1">
    <location>
        <begin position="310"/>
        <end position="326"/>
    </location>
</feature>
<sequence length="523" mass="57913">MFIPTIIFFCILFFYKLYKRHLFLLLLAFNYKFLFLPLFYSIFFFVCVCFCVYLSLLLFCVRLKKYISLPYIYIMHRLSLAALLVLSLSASSSWAAPTSASSIHGGLDTTTNQNIYYTPEQRSNVGKRDIYNIRQQGCINMMDANPNHCHSTSSFVKRQLVVPGQRNMPQQNGAESRPPPNNGGQRQPQLEAQQGLQPQQQPQDHIYMNAQALPSTEQQGHEQPPQQQQEQPAPQQQTAPPQQSQQSYQTPASAPQQQKAPQPQQPAAIHRYVNPASMMSNNHEQDKVIATAPAPAKQEQYVPPSSTTTSPPPGTESPIVTSPPPTKTATETKNPAASEDIITTENSKKKTTTENFKSHNSKVSVPLIDTTVENALSTPSPSTTAKEDKKKKATPTPIEYQDGLTVTLESKSEFCLLLPSDPGNHNIGESEKSARAFCTSEGLAPGAKMMPEGFIQSADFKSTSSYVQVTGTIDNAAYQLSDQDGGGQYDDHGSGSPPGSHCKNYAHYVSLIEPNQNRFCIRW</sequence>
<feature type="compositionally biased region" description="Low complexity" evidence="1">
    <location>
        <begin position="216"/>
        <end position="266"/>
    </location>
</feature>
<keyword evidence="2" id="KW-0812">Transmembrane</keyword>
<feature type="transmembrane region" description="Helical" evidence="2">
    <location>
        <begin position="71"/>
        <end position="94"/>
    </location>
</feature>
<dbReference type="EMBL" id="JAIXMP010000011">
    <property type="protein sequence ID" value="KAI9265200.1"/>
    <property type="molecule type" value="Genomic_DNA"/>
</dbReference>
<keyword evidence="4" id="KW-1185">Reference proteome</keyword>
<evidence type="ECO:0000313" key="3">
    <source>
        <dbReference type="EMBL" id="KAI9265200.1"/>
    </source>
</evidence>
<dbReference type="AlphaFoldDB" id="A0AAD5K2E0"/>
<evidence type="ECO:0000256" key="2">
    <source>
        <dbReference type="SAM" id="Phobius"/>
    </source>
</evidence>
<accession>A0AAD5K2E0</accession>
<name>A0AAD5K2E0_9FUNG</name>
<feature type="region of interest" description="Disordered" evidence="1">
    <location>
        <begin position="215"/>
        <end position="266"/>
    </location>
</feature>
<gene>
    <name evidence="3" type="ORF">BDA99DRAFT_44893</name>
</gene>
<protein>
    <submittedName>
        <fullName evidence="3">Uncharacterized protein</fullName>
    </submittedName>
</protein>
<proteinExistence type="predicted"/>
<organism evidence="3 4">
    <name type="scientific">Phascolomyces articulosus</name>
    <dbReference type="NCBI Taxonomy" id="60185"/>
    <lineage>
        <taxon>Eukaryota</taxon>
        <taxon>Fungi</taxon>
        <taxon>Fungi incertae sedis</taxon>
        <taxon>Mucoromycota</taxon>
        <taxon>Mucoromycotina</taxon>
        <taxon>Mucoromycetes</taxon>
        <taxon>Mucorales</taxon>
        <taxon>Lichtheimiaceae</taxon>
        <taxon>Phascolomyces</taxon>
    </lineage>
</organism>
<reference evidence="3" key="1">
    <citation type="journal article" date="2022" name="IScience">
        <title>Evolution of zygomycete secretomes and the origins of terrestrial fungal ecologies.</title>
        <authorList>
            <person name="Chang Y."/>
            <person name="Wang Y."/>
            <person name="Mondo S."/>
            <person name="Ahrendt S."/>
            <person name="Andreopoulos W."/>
            <person name="Barry K."/>
            <person name="Beard J."/>
            <person name="Benny G.L."/>
            <person name="Blankenship S."/>
            <person name="Bonito G."/>
            <person name="Cuomo C."/>
            <person name="Desiro A."/>
            <person name="Gervers K.A."/>
            <person name="Hundley H."/>
            <person name="Kuo A."/>
            <person name="LaButti K."/>
            <person name="Lang B.F."/>
            <person name="Lipzen A."/>
            <person name="O'Donnell K."/>
            <person name="Pangilinan J."/>
            <person name="Reynolds N."/>
            <person name="Sandor L."/>
            <person name="Smith M.E."/>
            <person name="Tsang A."/>
            <person name="Grigoriev I.V."/>
            <person name="Stajich J.E."/>
            <person name="Spatafora J.W."/>
        </authorList>
    </citation>
    <scope>NUCLEOTIDE SEQUENCE</scope>
    <source>
        <strain evidence="3">RSA 2281</strain>
    </source>
</reference>
<feature type="region of interest" description="Disordered" evidence="1">
    <location>
        <begin position="374"/>
        <end position="396"/>
    </location>
</feature>
<feature type="region of interest" description="Disordered" evidence="1">
    <location>
        <begin position="295"/>
        <end position="358"/>
    </location>
</feature>
<dbReference type="Proteomes" id="UP001209540">
    <property type="component" value="Unassembled WGS sequence"/>
</dbReference>
<feature type="region of interest" description="Disordered" evidence="1">
    <location>
        <begin position="166"/>
        <end position="201"/>
    </location>
</feature>